<name>A0A0S6UCB5_NEOTH</name>
<dbReference type="PIRSF" id="PIRSF037257">
    <property type="entry name" value="DUF1021"/>
    <property type="match status" value="1"/>
</dbReference>
<accession>A0A0S6UCB5</accession>
<dbReference type="Pfam" id="PF06257">
    <property type="entry name" value="VEG"/>
    <property type="match status" value="1"/>
</dbReference>
<dbReference type="PANTHER" id="PTHR40026:SF1">
    <property type="entry name" value="PROTEIN VEG"/>
    <property type="match status" value="1"/>
</dbReference>
<gene>
    <name evidence="1" type="ORF">MTY_1158</name>
</gene>
<organism evidence="1">
    <name type="scientific">Moorella thermoacetica Y72</name>
    <dbReference type="NCBI Taxonomy" id="1325331"/>
    <lineage>
        <taxon>Bacteria</taxon>
        <taxon>Bacillati</taxon>
        <taxon>Bacillota</taxon>
        <taxon>Clostridia</taxon>
        <taxon>Neomoorellales</taxon>
        <taxon>Neomoorellaceae</taxon>
        <taxon>Neomoorella</taxon>
    </lineage>
</organism>
<dbReference type="GeneID" id="45616092"/>
<dbReference type="PANTHER" id="PTHR40026">
    <property type="entry name" value="PROTEIN VEG"/>
    <property type="match status" value="1"/>
</dbReference>
<proteinExistence type="predicted"/>
<dbReference type="InterPro" id="IPR009366">
    <property type="entry name" value="Protein_Veg"/>
</dbReference>
<sequence>MNGKEVLATIREDLEARVGQKVKLRANRGRKKILERTGVLEKTYPNIFVIRLEEQKSPERRISFSYTDVLTNTVELMVEGDYGDKKLGAKP</sequence>
<protein>
    <submittedName>
        <fullName evidence="1">Uncharacterized protein conserved in bacteria</fullName>
    </submittedName>
</protein>
<dbReference type="Proteomes" id="UP000063718">
    <property type="component" value="Unassembled WGS sequence"/>
</dbReference>
<evidence type="ECO:0000313" key="1">
    <source>
        <dbReference type="EMBL" id="GAF25821.1"/>
    </source>
</evidence>
<dbReference type="RefSeq" id="WP_011391605.1">
    <property type="nucleotide sequence ID" value="NZ_DF238840.1"/>
</dbReference>
<reference evidence="1" key="1">
    <citation type="journal article" date="2014" name="Gene">
        <title>Genome-guided analysis of transformation efficiency and carbon dioxide assimilation by Moorella thermoacetica Y72.</title>
        <authorList>
            <person name="Tsukahara K."/>
            <person name="Kita A."/>
            <person name="Nakashimada Y."/>
            <person name="Hoshino T."/>
            <person name="Murakami K."/>
        </authorList>
    </citation>
    <scope>NUCLEOTIDE SEQUENCE [LARGE SCALE GENOMIC DNA]</scope>
    <source>
        <strain evidence="1">Y72</strain>
    </source>
</reference>
<dbReference type="AlphaFoldDB" id="A0A0S6UCB5"/>
<dbReference type="GO" id="GO:0006355">
    <property type="term" value="P:regulation of DNA-templated transcription"/>
    <property type="evidence" value="ECO:0007669"/>
    <property type="project" value="InterPro"/>
</dbReference>
<dbReference type="EMBL" id="DF238840">
    <property type="protein sequence ID" value="GAF25821.1"/>
    <property type="molecule type" value="Genomic_DNA"/>
</dbReference>
<dbReference type="Gene3D" id="2.30.30.100">
    <property type="match status" value="1"/>
</dbReference>